<organism evidence="1 2">
    <name type="scientific">Aspergillus brunneoviolaceus CBS 621.78</name>
    <dbReference type="NCBI Taxonomy" id="1450534"/>
    <lineage>
        <taxon>Eukaryota</taxon>
        <taxon>Fungi</taxon>
        <taxon>Dikarya</taxon>
        <taxon>Ascomycota</taxon>
        <taxon>Pezizomycotina</taxon>
        <taxon>Eurotiomycetes</taxon>
        <taxon>Eurotiomycetidae</taxon>
        <taxon>Eurotiales</taxon>
        <taxon>Aspergillaceae</taxon>
        <taxon>Aspergillus</taxon>
        <taxon>Aspergillus subgen. Circumdati</taxon>
    </lineage>
</organism>
<accession>A0ACD1GH28</accession>
<keyword evidence="2" id="KW-1185">Reference proteome</keyword>
<reference evidence="1" key="1">
    <citation type="submission" date="2018-02" db="EMBL/GenBank/DDBJ databases">
        <title>The genomes of Aspergillus section Nigri reveals drivers in fungal speciation.</title>
        <authorList>
            <consortium name="DOE Joint Genome Institute"/>
            <person name="Vesth T.C."/>
            <person name="Nybo J."/>
            <person name="Theobald S."/>
            <person name="Brandl J."/>
            <person name="Frisvad J.C."/>
            <person name="Nielsen K.F."/>
            <person name="Lyhne E.K."/>
            <person name="Kogle M.E."/>
            <person name="Kuo A."/>
            <person name="Riley R."/>
            <person name="Clum A."/>
            <person name="Nolan M."/>
            <person name="Lipzen A."/>
            <person name="Salamov A."/>
            <person name="Henrissat B."/>
            <person name="Wiebenga A."/>
            <person name="De vries R.P."/>
            <person name="Grigoriev I.V."/>
            <person name="Mortensen U.H."/>
            <person name="Andersen M.R."/>
            <person name="Baker S.E."/>
        </authorList>
    </citation>
    <scope>NUCLEOTIDE SEQUENCE</scope>
    <source>
        <strain evidence="1">CBS 621.78</strain>
    </source>
</reference>
<dbReference type="Proteomes" id="UP000249057">
    <property type="component" value="Unassembled WGS sequence"/>
</dbReference>
<evidence type="ECO:0000313" key="1">
    <source>
        <dbReference type="EMBL" id="RAH48629.1"/>
    </source>
</evidence>
<name>A0ACD1GH28_9EURO</name>
<proteinExistence type="predicted"/>
<dbReference type="EMBL" id="KZ825322">
    <property type="protein sequence ID" value="RAH48629.1"/>
    <property type="molecule type" value="Genomic_DNA"/>
</dbReference>
<gene>
    <name evidence="1" type="ORF">BO95DRAFT_43702</name>
</gene>
<protein>
    <submittedName>
        <fullName evidence="1">Uncharacterized protein</fullName>
    </submittedName>
</protein>
<evidence type="ECO:0000313" key="2">
    <source>
        <dbReference type="Proteomes" id="UP000249057"/>
    </source>
</evidence>
<sequence>MVCGRHLFKCLAGHETIFFITSADHLRLCSCRWTIRNIEFEYVLAAYAEHLIILEYIPRAQSTTYVLYRYPALASQLRINLIVTPAYHNHVGRLRVRCSNCCSTIFIHEQAFNQATPPPPQLPQTFHKYNAGTPLSHPSP</sequence>